<keyword evidence="3" id="KW-0862">Zinc</keyword>
<organism evidence="8">
    <name type="scientific">Laccaria bicolor (strain S238N-H82 / ATCC MYA-4686)</name>
    <name type="common">Bicoloured deceiver</name>
    <name type="synonym">Laccaria laccata var. bicolor</name>
    <dbReference type="NCBI Taxonomy" id="486041"/>
    <lineage>
        <taxon>Eukaryota</taxon>
        <taxon>Fungi</taxon>
        <taxon>Dikarya</taxon>
        <taxon>Basidiomycota</taxon>
        <taxon>Agaricomycotina</taxon>
        <taxon>Agaricomycetes</taxon>
        <taxon>Agaricomycetidae</taxon>
        <taxon>Agaricales</taxon>
        <taxon>Agaricineae</taxon>
        <taxon>Hydnangiaceae</taxon>
        <taxon>Laccaria</taxon>
    </lineage>
</organism>
<evidence type="ECO:0000256" key="3">
    <source>
        <dbReference type="ARBA" id="ARBA00022833"/>
    </source>
</evidence>
<dbReference type="InParanoid" id="B0D3S3"/>
<accession>B0D3S3</accession>
<dbReference type="CDD" id="cd06466">
    <property type="entry name" value="p23_CS_SGT1_like"/>
    <property type="match status" value="1"/>
</dbReference>
<gene>
    <name evidence="7" type="ORF">LACBIDRAFT_247307</name>
</gene>
<feature type="domain" description="CS" evidence="5">
    <location>
        <begin position="213"/>
        <end position="302"/>
    </location>
</feature>
<name>B0D3S3_LACBS</name>
<keyword evidence="2" id="KW-0677">Repeat</keyword>
<dbReference type="HOGENOM" id="CLU_040079_1_0_1"/>
<keyword evidence="8" id="KW-1185">Reference proteome</keyword>
<dbReference type="InterPro" id="IPR039790">
    <property type="entry name" value="CHRD1"/>
</dbReference>
<dbReference type="Proteomes" id="UP000001194">
    <property type="component" value="Unassembled WGS sequence"/>
</dbReference>
<sequence>MSRCTRKGCGKDFTSTSTDKCIFHPGEPVFHEGLKSWSCCQNVNKSVLDFDEFMNLPGCTETDLHTSATPQAESTPKPPSTANLTTIEKTVDGKETYGTTLQRSTTPASAPVAAPIVEEEDDLTIQVSVGTPCRRKGCETKFINRIGDEEGAVCIYHPAPPIFREGSKGYLCCKRRVLEFDEFLKIKGCKKGRHLFSPPPELKVTFKKDTEELVTCRVDHYQTIEQVHVSIFAKQVDKDRSTVQFFESEVTLDLFLPGSKRFKHTLNLFGPIDPTRSHFSVFGTKVELHLQKSDTRSWTILEKTNRDLGNISLTFGVGGRTGTVGAKDIVLDPSNGARDLNSST</sequence>
<feature type="domain" description="CHORD" evidence="6">
    <location>
        <begin position="133"/>
        <end position="194"/>
    </location>
</feature>
<dbReference type="Pfam" id="PF04969">
    <property type="entry name" value="CS"/>
    <property type="match status" value="1"/>
</dbReference>
<dbReference type="InterPro" id="IPR007052">
    <property type="entry name" value="CS_dom"/>
</dbReference>
<dbReference type="STRING" id="486041.B0D3S3"/>
<dbReference type="KEGG" id="lbc:LACBIDRAFT_247307"/>
<dbReference type="OrthoDB" id="1898560at2759"/>
<dbReference type="PANTHER" id="PTHR46983:SF3">
    <property type="entry name" value="CHPADIPLOID STATE MAINTENANCE PROTEIN CHPA"/>
    <property type="match status" value="1"/>
</dbReference>
<dbReference type="PROSITE" id="PS51401">
    <property type="entry name" value="CHORD"/>
    <property type="match status" value="2"/>
</dbReference>
<protein>
    <submittedName>
        <fullName evidence="7">Predicted protein</fullName>
    </submittedName>
</protein>
<evidence type="ECO:0000259" key="5">
    <source>
        <dbReference type="PROSITE" id="PS51203"/>
    </source>
</evidence>
<dbReference type="SUPFAM" id="SSF49764">
    <property type="entry name" value="HSP20-like chaperones"/>
    <property type="match status" value="1"/>
</dbReference>
<feature type="domain" description="CHORD" evidence="6">
    <location>
        <begin position="4"/>
        <end position="65"/>
    </location>
</feature>
<dbReference type="RefSeq" id="XP_001878619.1">
    <property type="nucleotide sequence ID" value="XM_001878584.1"/>
</dbReference>
<dbReference type="Pfam" id="PF04968">
    <property type="entry name" value="CHORD"/>
    <property type="match status" value="2"/>
</dbReference>
<dbReference type="Gene3D" id="2.60.40.790">
    <property type="match status" value="1"/>
</dbReference>
<dbReference type="PROSITE" id="PS51203">
    <property type="entry name" value="CS"/>
    <property type="match status" value="1"/>
</dbReference>
<feature type="compositionally biased region" description="Polar residues" evidence="4">
    <location>
        <begin position="65"/>
        <end position="83"/>
    </location>
</feature>
<dbReference type="GO" id="GO:0046872">
    <property type="term" value="F:metal ion binding"/>
    <property type="evidence" value="ECO:0007669"/>
    <property type="project" value="UniProtKB-KW"/>
</dbReference>
<reference evidence="7 8" key="1">
    <citation type="journal article" date="2008" name="Nature">
        <title>The genome of Laccaria bicolor provides insights into mycorrhizal symbiosis.</title>
        <authorList>
            <person name="Martin F."/>
            <person name="Aerts A."/>
            <person name="Ahren D."/>
            <person name="Brun A."/>
            <person name="Danchin E.G.J."/>
            <person name="Duchaussoy F."/>
            <person name="Gibon J."/>
            <person name="Kohler A."/>
            <person name="Lindquist E."/>
            <person name="Pereda V."/>
            <person name="Salamov A."/>
            <person name="Shapiro H.J."/>
            <person name="Wuyts J."/>
            <person name="Blaudez D."/>
            <person name="Buee M."/>
            <person name="Brokstein P."/>
            <person name="Canbaeck B."/>
            <person name="Cohen D."/>
            <person name="Courty P.E."/>
            <person name="Coutinho P.M."/>
            <person name="Delaruelle C."/>
            <person name="Detter J.C."/>
            <person name="Deveau A."/>
            <person name="DiFazio S."/>
            <person name="Duplessis S."/>
            <person name="Fraissinet-Tachet L."/>
            <person name="Lucic E."/>
            <person name="Frey-Klett P."/>
            <person name="Fourrey C."/>
            <person name="Feussner I."/>
            <person name="Gay G."/>
            <person name="Grimwood J."/>
            <person name="Hoegger P.J."/>
            <person name="Jain P."/>
            <person name="Kilaru S."/>
            <person name="Labbe J."/>
            <person name="Lin Y.C."/>
            <person name="Legue V."/>
            <person name="Le Tacon F."/>
            <person name="Marmeisse R."/>
            <person name="Melayah D."/>
            <person name="Montanini B."/>
            <person name="Muratet M."/>
            <person name="Nehls U."/>
            <person name="Niculita-Hirzel H."/>
            <person name="Oudot-Le Secq M.P."/>
            <person name="Peter M."/>
            <person name="Quesneville H."/>
            <person name="Rajashekar B."/>
            <person name="Reich M."/>
            <person name="Rouhier N."/>
            <person name="Schmutz J."/>
            <person name="Yin T."/>
            <person name="Chalot M."/>
            <person name="Henrissat B."/>
            <person name="Kuees U."/>
            <person name="Lucas S."/>
            <person name="Van de Peer Y."/>
            <person name="Podila G.K."/>
            <person name="Polle A."/>
            <person name="Pukkila P.J."/>
            <person name="Richardson P.M."/>
            <person name="Rouze P."/>
            <person name="Sanders I.R."/>
            <person name="Stajich J.E."/>
            <person name="Tunlid A."/>
            <person name="Tuskan G."/>
            <person name="Grigoriev I.V."/>
        </authorList>
    </citation>
    <scope>NUCLEOTIDE SEQUENCE [LARGE SCALE GENOMIC DNA]</scope>
    <source>
        <strain evidence="8">S238N-H82 / ATCC MYA-4686</strain>
    </source>
</reference>
<dbReference type="GeneID" id="6073724"/>
<keyword evidence="1" id="KW-0479">Metal-binding</keyword>
<feature type="region of interest" description="Disordered" evidence="4">
    <location>
        <begin position="64"/>
        <end position="83"/>
    </location>
</feature>
<dbReference type="PANTHER" id="PTHR46983">
    <property type="entry name" value="CYSTEINE AND HISTIDINE-RICH DOMAIN-CONTAINING PROTEIN 1"/>
    <property type="match status" value="1"/>
</dbReference>
<dbReference type="InterPro" id="IPR007051">
    <property type="entry name" value="CHORD_dom"/>
</dbReference>
<evidence type="ECO:0000256" key="4">
    <source>
        <dbReference type="SAM" id="MobiDB-lite"/>
    </source>
</evidence>
<evidence type="ECO:0000256" key="1">
    <source>
        <dbReference type="ARBA" id="ARBA00022723"/>
    </source>
</evidence>
<evidence type="ECO:0000256" key="2">
    <source>
        <dbReference type="ARBA" id="ARBA00022737"/>
    </source>
</evidence>
<dbReference type="Gene3D" id="4.10.1130.20">
    <property type="match status" value="2"/>
</dbReference>
<evidence type="ECO:0000313" key="8">
    <source>
        <dbReference type="Proteomes" id="UP000001194"/>
    </source>
</evidence>
<dbReference type="EMBL" id="DS547096">
    <property type="protein sequence ID" value="EDR11318.1"/>
    <property type="molecule type" value="Genomic_DNA"/>
</dbReference>
<proteinExistence type="predicted"/>
<evidence type="ECO:0000259" key="6">
    <source>
        <dbReference type="PROSITE" id="PS51401"/>
    </source>
</evidence>
<evidence type="ECO:0000313" key="7">
    <source>
        <dbReference type="EMBL" id="EDR11318.1"/>
    </source>
</evidence>
<dbReference type="AlphaFoldDB" id="B0D3S3"/>
<dbReference type="InterPro" id="IPR008978">
    <property type="entry name" value="HSP20-like_chaperone"/>
</dbReference>